<dbReference type="Pfam" id="PF14346">
    <property type="entry name" value="DUF4398"/>
    <property type="match status" value="1"/>
</dbReference>
<dbReference type="InterPro" id="IPR050330">
    <property type="entry name" value="Bact_OuterMem_StrucFunc"/>
</dbReference>
<evidence type="ECO:0000256" key="5">
    <source>
        <dbReference type="SAM" id="Coils"/>
    </source>
</evidence>
<sequence>MTRFLPHAVAVATLMALGACSTTVSAPPAELVQAREAVRTAERDPDVLADAPLELKRATDALAQADRLNADDKSLADISTAAYVAKREAQTALEVARAKRQQREMKDAQIDRERARAEQSAAEAEQARRVAMAARQQATVQGVRAAVAESRADSAQREALVAQGDAAQARASAEVARQEAAALQQQLAQVQAQATDRGMLVTLGDVLFEFNRAEVKPSARDELAKVAQFLKEHPERRILVEGFTDNVGSAEYNQELSRKRAESVAAALVALGVPADRVTTAGYGKDHPVADNATDTNRAMNRRVEVYISNDARPVQPRRG</sequence>
<dbReference type="PANTHER" id="PTHR30329">
    <property type="entry name" value="STATOR ELEMENT OF FLAGELLAR MOTOR COMPLEX"/>
    <property type="match status" value="1"/>
</dbReference>
<keyword evidence="9" id="KW-1185">Reference proteome</keyword>
<dbReference type="PROSITE" id="PS51257">
    <property type="entry name" value="PROKAR_LIPOPROTEIN"/>
    <property type="match status" value="1"/>
</dbReference>
<feature type="domain" description="OmpA-like" evidence="7">
    <location>
        <begin position="195"/>
        <end position="312"/>
    </location>
</feature>
<keyword evidence="2 4" id="KW-0472">Membrane</keyword>
<gene>
    <name evidence="8" type="ORF">ISF6_4827</name>
</gene>
<keyword evidence="6" id="KW-0732">Signal</keyword>
<dbReference type="RefSeq" id="WP_054022233.1">
    <property type="nucleotide sequence ID" value="NZ_BBYR01000073.1"/>
</dbReference>
<organism evidence="8 9">
    <name type="scientific">Piscinibacter sakaiensis</name>
    <name type="common">Ideonella sakaiensis</name>
    <dbReference type="NCBI Taxonomy" id="1547922"/>
    <lineage>
        <taxon>Bacteria</taxon>
        <taxon>Pseudomonadati</taxon>
        <taxon>Pseudomonadota</taxon>
        <taxon>Betaproteobacteria</taxon>
        <taxon>Burkholderiales</taxon>
        <taxon>Sphaerotilaceae</taxon>
        <taxon>Piscinibacter</taxon>
    </lineage>
</organism>
<reference evidence="8 9" key="2">
    <citation type="journal article" date="2016" name="Science">
        <title>A bacterium that degrades and assimilates poly(ethylene terephthalate).</title>
        <authorList>
            <person name="Yoshida S."/>
            <person name="Hiraga K."/>
            <person name="Takehana T."/>
            <person name="Taniguchi I."/>
            <person name="Yamaji H."/>
            <person name="Maeda Y."/>
            <person name="Toyohara K."/>
            <person name="Miyamoto K."/>
            <person name="Kimura Y."/>
            <person name="Oda K."/>
        </authorList>
    </citation>
    <scope>NUCLEOTIDE SEQUENCE [LARGE SCALE GENOMIC DNA]</scope>
    <source>
        <strain evidence="9">NBRC 110686 / TISTR 2288 / 201-F6</strain>
    </source>
</reference>
<evidence type="ECO:0000313" key="8">
    <source>
        <dbReference type="EMBL" id="GAP38369.1"/>
    </source>
</evidence>
<proteinExistence type="predicted"/>
<dbReference type="CDD" id="cd07185">
    <property type="entry name" value="OmpA_C-like"/>
    <property type="match status" value="1"/>
</dbReference>
<name>A0A0K8P777_PISS1</name>
<evidence type="ECO:0000256" key="1">
    <source>
        <dbReference type="ARBA" id="ARBA00004442"/>
    </source>
</evidence>
<feature type="chain" id="PRO_5005513825" evidence="6">
    <location>
        <begin position="27"/>
        <end position="320"/>
    </location>
</feature>
<reference evidence="9" key="1">
    <citation type="submission" date="2015-07" db="EMBL/GenBank/DDBJ databases">
        <title>Discovery of a poly(ethylene terephthalate assimilation.</title>
        <authorList>
            <person name="Yoshida S."/>
            <person name="Hiraga K."/>
            <person name="Takehana T."/>
            <person name="Taniguchi I."/>
            <person name="Yamaji H."/>
            <person name="Maeda Y."/>
            <person name="Toyohara K."/>
            <person name="Miyamoto K."/>
            <person name="Kimura Y."/>
            <person name="Oda K."/>
        </authorList>
    </citation>
    <scope>NUCLEOTIDE SEQUENCE [LARGE SCALE GENOMIC DNA]</scope>
    <source>
        <strain evidence="9">NBRC 110686 / TISTR 2288 / 201-F6</strain>
    </source>
</reference>
<dbReference type="InterPro" id="IPR006664">
    <property type="entry name" value="OMP_bac"/>
</dbReference>
<dbReference type="Gene3D" id="3.30.1330.60">
    <property type="entry name" value="OmpA-like domain"/>
    <property type="match status" value="1"/>
</dbReference>
<keyword evidence="5" id="KW-0175">Coiled coil</keyword>
<evidence type="ECO:0000259" key="7">
    <source>
        <dbReference type="PROSITE" id="PS51123"/>
    </source>
</evidence>
<dbReference type="InterPro" id="IPR025511">
    <property type="entry name" value="DUF4398"/>
</dbReference>
<dbReference type="AlphaFoldDB" id="A0A0K8P777"/>
<dbReference type="STRING" id="1547922.ISF6_4827"/>
<comment type="caution">
    <text evidence="8">The sequence shown here is derived from an EMBL/GenBank/DDBJ whole genome shotgun (WGS) entry which is preliminary data.</text>
</comment>
<dbReference type="EMBL" id="BBYR01000073">
    <property type="protein sequence ID" value="GAP38369.1"/>
    <property type="molecule type" value="Genomic_DNA"/>
</dbReference>
<protein>
    <submittedName>
        <fullName evidence="8">OmpA family protein</fullName>
    </submittedName>
</protein>
<evidence type="ECO:0000256" key="3">
    <source>
        <dbReference type="ARBA" id="ARBA00023237"/>
    </source>
</evidence>
<accession>A0A0K8P777</accession>
<dbReference type="SUPFAM" id="SSF103088">
    <property type="entry name" value="OmpA-like"/>
    <property type="match status" value="1"/>
</dbReference>
<dbReference type="GO" id="GO:0009279">
    <property type="term" value="C:cell outer membrane"/>
    <property type="evidence" value="ECO:0007669"/>
    <property type="project" value="UniProtKB-SubCell"/>
</dbReference>
<evidence type="ECO:0000256" key="4">
    <source>
        <dbReference type="PROSITE-ProRule" id="PRU00473"/>
    </source>
</evidence>
<evidence type="ECO:0000256" key="6">
    <source>
        <dbReference type="SAM" id="SignalP"/>
    </source>
</evidence>
<dbReference type="Proteomes" id="UP000037660">
    <property type="component" value="Unassembled WGS sequence"/>
</dbReference>
<dbReference type="PRINTS" id="PR01023">
    <property type="entry name" value="NAFLGMOTY"/>
</dbReference>
<keyword evidence="3" id="KW-0998">Cell outer membrane</keyword>
<dbReference type="PANTHER" id="PTHR30329:SF21">
    <property type="entry name" value="LIPOPROTEIN YIAD-RELATED"/>
    <property type="match status" value="1"/>
</dbReference>
<feature type="coiled-coil region" evidence="5">
    <location>
        <begin position="98"/>
        <end position="137"/>
    </location>
</feature>
<evidence type="ECO:0000313" key="9">
    <source>
        <dbReference type="Proteomes" id="UP000037660"/>
    </source>
</evidence>
<feature type="signal peptide" evidence="6">
    <location>
        <begin position="1"/>
        <end position="26"/>
    </location>
</feature>
<comment type="subcellular location">
    <subcellularLocation>
        <location evidence="1">Cell outer membrane</location>
    </subcellularLocation>
</comment>
<dbReference type="Pfam" id="PF00691">
    <property type="entry name" value="OmpA"/>
    <property type="match status" value="1"/>
</dbReference>
<feature type="coiled-coil region" evidence="5">
    <location>
        <begin position="166"/>
        <end position="193"/>
    </location>
</feature>
<dbReference type="PRINTS" id="PR01021">
    <property type="entry name" value="OMPADOMAIN"/>
</dbReference>
<evidence type="ECO:0000256" key="2">
    <source>
        <dbReference type="ARBA" id="ARBA00023136"/>
    </source>
</evidence>
<dbReference type="PROSITE" id="PS51123">
    <property type="entry name" value="OMPA_2"/>
    <property type="match status" value="1"/>
</dbReference>
<dbReference type="InterPro" id="IPR006665">
    <property type="entry name" value="OmpA-like"/>
</dbReference>
<dbReference type="InterPro" id="IPR036737">
    <property type="entry name" value="OmpA-like_sf"/>
</dbReference>